<dbReference type="STRING" id="759273.H1VJB8"/>
<evidence type="ECO:0000313" key="2">
    <source>
        <dbReference type="EMBL" id="CCF40321.1"/>
    </source>
</evidence>
<name>H1VJB8_COLHI</name>
<dbReference type="Pfam" id="PF10487">
    <property type="entry name" value="Nup188_N"/>
    <property type="match status" value="1"/>
</dbReference>
<dbReference type="eggNOG" id="ENOG502QQFV">
    <property type="taxonomic scope" value="Eukaryota"/>
</dbReference>
<dbReference type="PANTHER" id="PTHR31431:SF1">
    <property type="entry name" value="NUCLEOPORIN NUP188"/>
    <property type="match status" value="1"/>
</dbReference>
<organism evidence="2 3">
    <name type="scientific">Colletotrichum higginsianum (strain IMI 349063)</name>
    <name type="common">Crucifer anthracnose fungus</name>
    <dbReference type="NCBI Taxonomy" id="759273"/>
    <lineage>
        <taxon>Eukaryota</taxon>
        <taxon>Fungi</taxon>
        <taxon>Dikarya</taxon>
        <taxon>Ascomycota</taxon>
        <taxon>Pezizomycotina</taxon>
        <taxon>Sordariomycetes</taxon>
        <taxon>Hypocreomycetidae</taxon>
        <taxon>Glomerellales</taxon>
        <taxon>Glomerellaceae</taxon>
        <taxon>Colletotrichum</taxon>
        <taxon>Colletotrichum destructivum species complex</taxon>
    </lineage>
</organism>
<dbReference type="Pfam" id="PF21094">
    <property type="entry name" value="Nup188_SH3-like"/>
    <property type="match status" value="1"/>
</dbReference>
<dbReference type="VEuPathDB" id="FungiDB:CH63R_02365"/>
<reference evidence="3" key="1">
    <citation type="journal article" date="2012" name="Nat. Genet.">
        <title>Lifestyle transitions in plant pathogenic Colletotrichum fungi deciphered by genome and transcriptome analyses.</title>
        <authorList>
            <person name="O'Connell R.J."/>
            <person name="Thon M.R."/>
            <person name="Hacquard S."/>
            <person name="Amyotte S.G."/>
            <person name="Kleemann J."/>
            <person name="Torres M.F."/>
            <person name="Damm U."/>
            <person name="Buiate E.A."/>
            <person name="Epstein L."/>
            <person name="Alkan N."/>
            <person name="Altmueller J."/>
            <person name="Alvarado-Balderrama L."/>
            <person name="Bauser C.A."/>
            <person name="Becker C."/>
            <person name="Birren B.W."/>
            <person name="Chen Z."/>
            <person name="Choi J."/>
            <person name="Crouch J.A."/>
            <person name="Duvick J.P."/>
            <person name="Farman M.A."/>
            <person name="Gan P."/>
            <person name="Heiman D."/>
            <person name="Henrissat B."/>
            <person name="Howard R.J."/>
            <person name="Kabbage M."/>
            <person name="Koch C."/>
            <person name="Kracher B."/>
            <person name="Kubo Y."/>
            <person name="Law A.D."/>
            <person name="Lebrun M.-H."/>
            <person name="Lee Y.-H."/>
            <person name="Miyara I."/>
            <person name="Moore N."/>
            <person name="Neumann U."/>
            <person name="Nordstroem K."/>
            <person name="Panaccione D.G."/>
            <person name="Panstruga R."/>
            <person name="Place M."/>
            <person name="Proctor R.H."/>
            <person name="Prusky D."/>
            <person name="Rech G."/>
            <person name="Reinhardt R."/>
            <person name="Rollins J.A."/>
            <person name="Rounsley S."/>
            <person name="Schardl C.L."/>
            <person name="Schwartz D.C."/>
            <person name="Shenoy N."/>
            <person name="Shirasu K."/>
            <person name="Sikhakolli U.R."/>
            <person name="Stueber K."/>
            <person name="Sukno S.A."/>
            <person name="Sweigard J.A."/>
            <person name="Takano Y."/>
            <person name="Takahara H."/>
            <person name="Trail F."/>
            <person name="van der Does H.C."/>
            <person name="Voll L.M."/>
            <person name="Will I."/>
            <person name="Young S."/>
            <person name="Zeng Q."/>
            <person name="Zhang J."/>
            <person name="Zhou S."/>
            <person name="Dickman M.B."/>
            <person name="Schulze-Lefert P."/>
            <person name="Ver Loren van Themaat E."/>
            <person name="Ma L.-J."/>
            <person name="Vaillancourt L.J."/>
        </authorList>
    </citation>
    <scope>NUCLEOTIDE SEQUENCE [LARGE SCALE GENOMIC DNA]</scope>
    <source>
        <strain evidence="3">IMI 349063</strain>
    </source>
</reference>
<dbReference type="GO" id="GO:0017056">
    <property type="term" value="F:structural constituent of nuclear pore"/>
    <property type="evidence" value="ECO:0007669"/>
    <property type="project" value="InterPro"/>
</dbReference>
<dbReference type="InterPro" id="IPR044840">
    <property type="entry name" value="Nup188"/>
</dbReference>
<dbReference type="PANTHER" id="PTHR31431">
    <property type="entry name" value="NUCLEOPORIN NUP188 HOMOLOG"/>
    <property type="match status" value="1"/>
</dbReference>
<protein>
    <recommendedName>
        <fullName evidence="1">Nucleoporin Nup188 N-terminal domain-containing protein</fullName>
    </recommendedName>
</protein>
<dbReference type="GO" id="GO:0044611">
    <property type="term" value="C:nuclear pore inner ring"/>
    <property type="evidence" value="ECO:0007669"/>
    <property type="project" value="TreeGrafter"/>
</dbReference>
<evidence type="ECO:0000313" key="3">
    <source>
        <dbReference type="Proteomes" id="UP000007174"/>
    </source>
</evidence>
<dbReference type="InterPro" id="IPR018864">
    <property type="entry name" value="Nucleoporin_Nup188_N"/>
</dbReference>
<sequence length="815" mass="90479">MAQVADRHYFPPLEECLNGDTIIISWKLIAAALADQDDVRRKSDAVVQFLQDDCVRSLLRDPATAFAPPSDSTRSKFETRTAAIHVTPQPNQKFDIKVIKEDAQWLSRNAKVNLITALRATVVEFQSRPASHLTSTLSSQDIVNLQEASGVASMQSSALVPIAGAAQDAETIWADFEKEESRRQRIFQTYLAERRHFLMTAALVQENVLYTQPSASVLTTAGEPSTQTHLIPANDRPKYLDDLLTTYLQYVTDAIGRLAEGLEAVVEDKGLLGEELELEWMRTALTEVVHALTVVFQSIYGNGDSFVPSAVVGQWFGLMDNYGFLNGITAPTDAISSLIMPLRSLICAISIKLLNPSRSIECLAEEAPEYRGDEDPYITAPAVLEQVHNAILAAANSDCESQSPIIFAWTVVVHRMFYSHHDRIEKRDALQNQRSQETFEAGVLIRPTTNRRLSAGSIVSLDGKSFDIFLNNVGLDKDLQVVEQLAVAVTSNGRAYEVLSEMALAIGGYSDGAFSPLLGSRVRLAYVDFLKATYPLVGYQSDSVTSLLSVLGAGQQYWDLSRPALHPSNDILAEVLQDSTAMEYYFHQALNRYPFELLPFLNICRTLANCVVADDRMDTVVNLLRKTPSLTFILPDDYQQYELAQEEDNTNTFYLLEDIPLFTPATAWNRRTRLDDAFRIPAETVGRFVTDTGRVVLMEYEHSALALLGKRLEVQLAPETYRSELDAFQPEETAETIALFATLLRAEVLKSERQGLSGETSLKSGLDLLEEIGKHVSGNKDLVAVVCETMDAYMQDEKATEDVKALRSSTHAFSS</sequence>
<dbReference type="AlphaFoldDB" id="H1VJB8"/>
<dbReference type="EMBL" id="CACQ02004007">
    <property type="protein sequence ID" value="CCF40321.1"/>
    <property type="molecule type" value="Genomic_DNA"/>
</dbReference>
<dbReference type="HOGENOM" id="CLU_017398_0_0_1"/>
<feature type="domain" description="Nucleoporin Nup188 N-terminal" evidence="1">
    <location>
        <begin position="178"/>
        <end position="433"/>
    </location>
</feature>
<dbReference type="GO" id="GO:0006405">
    <property type="term" value="P:RNA export from nucleus"/>
    <property type="evidence" value="ECO:0007669"/>
    <property type="project" value="TreeGrafter"/>
</dbReference>
<dbReference type="Proteomes" id="UP000007174">
    <property type="component" value="Unassembled WGS sequence"/>
</dbReference>
<evidence type="ECO:0000259" key="1">
    <source>
        <dbReference type="Pfam" id="PF10487"/>
    </source>
</evidence>
<dbReference type="VEuPathDB" id="FungiDB:CH63R_02366"/>
<accession>H1VJB8</accession>
<proteinExistence type="predicted"/>
<dbReference type="GO" id="GO:0006606">
    <property type="term" value="P:protein import into nucleus"/>
    <property type="evidence" value="ECO:0007669"/>
    <property type="project" value="TreeGrafter"/>
</dbReference>
<gene>
    <name evidence="2" type="ORF">CH063_10921</name>
</gene>